<comment type="caution">
    <text evidence="2">The sequence shown here is derived from an EMBL/GenBank/DDBJ whole genome shotgun (WGS) entry which is preliminary data.</text>
</comment>
<dbReference type="EMBL" id="NQMS01000007">
    <property type="protein sequence ID" value="PAV95365.1"/>
    <property type="molecule type" value="Genomic_DNA"/>
</dbReference>
<dbReference type="RefSeq" id="WP_039187769.1">
    <property type="nucleotide sequence ID" value="NZ_CAUFSP010000009.1"/>
</dbReference>
<name>A0A2A2M9M7_9GAMM</name>
<dbReference type="Proteomes" id="UP000218796">
    <property type="component" value="Unassembled WGS sequence"/>
</dbReference>
<dbReference type="InterPro" id="IPR047774">
    <property type="entry name" value="SrfA-like"/>
</dbReference>
<reference evidence="2 3" key="1">
    <citation type="submission" date="2017-08" db="EMBL/GenBank/DDBJ databases">
        <title>Draft Genome Sequence of Hafnia alvei CITHA-6 Isolated from Raw Bovine Milk.</title>
        <authorList>
            <person name="Culligan E.P."/>
            <person name="Mcsweeney A."/>
            <person name="O'Doherty C."/>
            <person name="Gleeson E."/>
            <person name="O'Riordan D."/>
            <person name="Sleator R.D."/>
        </authorList>
    </citation>
    <scope>NUCLEOTIDE SEQUENCE [LARGE SCALE GENOMIC DNA]</scope>
    <source>
        <strain evidence="2 3">CITHA-6</strain>
    </source>
</reference>
<evidence type="ECO:0000313" key="2">
    <source>
        <dbReference type="EMBL" id="PAV95365.1"/>
    </source>
</evidence>
<organism evidence="2 3">
    <name type="scientific">Hafnia paralvei</name>
    <dbReference type="NCBI Taxonomy" id="546367"/>
    <lineage>
        <taxon>Bacteria</taxon>
        <taxon>Pseudomonadati</taxon>
        <taxon>Pseudomonadota</taxon>
        <taxon>Gammaproteobacteria</taxon>
        <taxon>Enterobacterales</taxon>
        <taxon>Hafniaceae</taxon>
        <taxon>Hafnia</taxon>
    </lineage>
</organism>
<evidence type="ECO:0000313" key="3">
    <source>
        <dbReference type="Proteomes" id="UP000218796"/>
    </source>
</evidence>
<protein>
    <recommendedName>
        <fullName evidence="4">Virulence factor</fullName>
    </recommendedName>
</protein>
<keyword evidence="1" id="KW-0812">Transmembrane</keyword>
<gene>
    <name evidence="2" type="ORF">CJD50_15715</name>
</gene>
<evidence type="ECO:0008006" key="4">
    <source>
        <dbReference type="Google" id="ProtNLM"/>
    </source>
</evidence>
<keyword evidence="1" id="KW-0472">Membrane</keyword>
<dbReference type="OrthoDB" id="5448848at2"/>
<accession>A0A2A2M9M7</accession>
<sequence>MAKQLLRSGSLDDFLALGENGQPVYASALQLRETLRLRHQQTIADSLAIPQPNERGDRIDWYAPIAGKVTSWIAASDEERASALRQLEHCQQTANALSLKAQNSDKPALRLFGILLAKAMQFPGSNHVFLVDGKPVLTFWGFVNLDKKSRTDAFDCLRAASADTVPEKLAITELPAKPPITVPSVALANTASQQASNVDDSLDMSPASIDAQTTRPRRDWRQLWWLPLALIALGILFVQIRTKGDVAAAKPSEPEVKTAVVATKPALATKTLVTTTHLPVAHVTSPEPAPAAPIEKKPEIKVEETPVTAAAPNALVMPAEAVKMGSTRFMNGKWRASLDIKTPRTGKPPSLVYQIKNSKGTVKITHGDGISCSANVTTGLMSSGSLVVDSRIKAKCSDGSRYKIPQLICKAGENDVAECKGRYDADTLLPMNMTRIGKSSQ</sequence>
<keyword evidence="3" id="KW-1185">Reference proteome</keyword>
<dbReference type="AlphaFoldDB" id="A0A2A2M9M7"/>
<keyword evidence="1" id="KW-1133">Transmembrane helix</keyword>
<proteinExistence type="predicted"/>
<feature type="transmembrane region" description="Helical" evidence="1">
    <location>
        <begin position="223"/>
        <end position="240"/>
    </location>
</feature>
<dbReference type="NCBIfam" id="NF040486">
    <property type="entry name" value="SrfA_fam"/>
    <property type="match status" value="1"/>
</dbReference>
<evidence type="ECO:0000256" key="1">
    <source>
        <dbReference type="SAM" id="Phobius"/>
    </source>
</evidence>